<dbReference type="EMBL" id="UFSO01000002">
    <property type="protein sequence ID" value="SSY70568.1"/>
    <property type="molecule type" value="Genomic_DNA"/>
</dbReference>
<dbReference type="PROSITE" id="PS51257">
    <property type="entry name" value="PROKAR_LIPOPROTEIN"/>
    <property type="match status" value="1"/>
</dbReference>
<keyword evidence="3" id="KW-1185">Reference proteome</keyword>
<sequence>MMQKWGLMMLSMSLAACSVPVVQGQAPVVAVQPILVAEAGKSVHVCELKPFVETFRSEHVNRGAAQLAVKKQCLAKHSAMFCEDKDIVCKTYE</sequence>
<organism evidence="2 3">
    <name type="scientific">Alysiella crassa</name>
    <dbReference type="NCBI Taxonomy" id="153491"/>
    <lineage>
        <taxon>Bacteria</taxon>
        <taxon>Pseudomonadati</taxon>
        <taxon>Pseudomonadota</taxon>
        <taxon>Betaproteobacteria</taxon>
        <taxon>Neisseriales</taxon>
        <taxon>Neisseriaceae</taxon>
        <taxon>Alysiella</taxon>
    </lineage>
</organism>
<evidence type="ECO:0000313" key="2">
    <source>
        <dbReference type="EMBL" id="SSY70568.1"/>
    </source>
</evidence>
<evidence type="ECO:0000256" key="1">
    <source>
        <dbReference type="SAM" id="SignalP"/>
    </source>
</evidence>
<dbReference type="RefSeq" id="WP_211249428.1">
    <property type="nucleotide sequence ID" value="NZ_CP091519.2"/>
</dbReference>
<accession>A0A376BLP1</accession>
<proteinExistence type="predicted"/>
<dbReference type="AlphaFoldDB" id="A0A376BLP1"/>
<reference evidence="2 3" key="1">
    <citation type="submission" date="2018-06" db="EMBL/GenBank/DDBJ databases">
        <authorList>
            <consortium name="Pathogen Informatics"/>
            <person name="Doyle S."/>
        </authorList>
    </citation>
    <scope>NUCLEOTIDE SEQUENCE [LARGE SCALE GENOMIC DNA]</scope>
    <source>
        <strain evidence="2 3">NCTC10283</strain>
    </source>
</reference>
<evidence type="ECO:0000313" key="3">
    <source>
        <dbReference type="Proteomes" id="UP000254209"/>
    </source>
</evidence>
<protein>
    <recommendedName>
        <fullName evidence="4">Lipoprotein</fullName>
    </recommendedName>
</protein>
<feature type="signal peptide" evidence="1">
    <location>
        <begin position="1"/>
        <end position="18"/>
    </location>
</feature>
<gene>
    <name evidence="2" type="ORF">NCTC10283_00669</name>
</gene>
<feature type="chain" id="PRO_5016937914" description="Lipoprotein" evidence="1">
    <location>
        <begin position="19"/>
        <end position="93"/>
    </location>
</feature>
<dbReference type="STRING" id="1120980.GCA_000745955_01382"/>
<keyword evidence="1" id="KW-0732">Signal</keyword>
<dbReference type="Proteomes" id="UP000254209">
    <property type="component" value="Unassembled WGS sequence"/>
</dbReference>
<name>A0A376BLP1_9NEIS</name>
<evidence type="ECO:0008006" key="4">
    <source>
        <dbReference type="Google" id="ProtNLM"/>
    </source>
</evidence>